<dbReference type="Pfam" id="PF00126">
    <property type="entry name" value="HTH_1"/>
    <property type="match status" value="1"/>
</dbReference>
<keyword evidence="4" id="KW-0804">Transcription</keyword>
<dbReference type="Gene3D" id="1.10.10.10">
    <property type="entry name" value="Winged helix-like DNA-binding domain superfamily/Winged helix DNA-binding domain"/>
    <property type="match status" value="1"/>
</dbReference>
<dbReference type="CDD" id="cd08420">
    <property type="entry name" value="PBP2_CysL_like"/>
    <property type="match status" value="1"/>
</dbReference>
<dbReference type="InterPro" id="IPR047788">
    <property type="entry name" value="LysR-like_Sec_metab"/>
</dbReference>
<evidence type="ECO:0000256" key="4">
    <source>
        <dbReference type="ARBA" id="ARBA00023163"/>
    </source>
</evidence>
<dbReference type="NCBIfam" id="NF040786">
    <property type="entry name" value="LysR_Sec_metab"/>
    <property type="match status" value="1"/>
</dbReference>
<evidence type="ECO:0000313" key="6">
    <source>
        <dbReference type="EMBL" id="MBP1949875.1"/>
    </source>
</evidence>
<proteinExistence type="inferred from homology"/>
<comment type="similarity">
    <text evidence="1">Belongs to the LysR transcriptional regulatory family.</text>
</comment>
<dbReference type="EMBL" id="JAGGKK010000016">
    <property type="protein sequence ID" value="MBP1949875.1"/>
    <property type="molecule type" value="Genomic_DNA"/>
</dbReference>
<evidence type="ECO:0000256" key="3">
    <source>
        <dbReference type="ARBA" id="ARBA00023125"/>
    </source>
</evidence>
<dbReference type="InterPro" id="IPR005119">
    <property type="entry name" value="LysR_subst-bd"/>
</dbReference>
<dbReference type="SUPFAM" id="SSF46785">
    <property type="entry name" value="Winged helix' DNA-binding domain"/>
    <property type="match status" value="1"/>
</dbReference>
<dbReference type="PANTHER" id="PTHR30126">
    <property type="entry name" value="HTH-TYPE TRANSCRIPTIONAL REGULATOR"/>
    <property type="match status" value="1"/>
</dbReference>
<evidence type="ECO:0000313" key="7">
    <source>
        <dbReference type="Proteomes" id="UP001519328"/>
    </source>
</evidence>
<sequence>MNYDRLKTFIAVAEKKSFSEAAKILYVTQPTITSQVKALEEELNTKLFERTTKKVEMTQSAHILLKYVREIVRLTDSAQKEILQIENTFHGNLSMGCSLTIGEYILPEFLKQFINSYPLIQLSVKIVNSSEIVAKLKDQIIDVGLIETPIEDPQITLEPILEDELILIAAPDYFPASEVKISLDKLTKLPLIVREKGSGTRAVVDYYLTQGRLSVDDLNVVMELGSTESIKAAVESGLGVSFISKSAIKKEQRLKLLKTYPIEGISLYRYFYIASRKDHILKSTTELFLEELRRIIQEKEACNLVHLPTGNYGK</sequence>
<dbReference type="Proteomes" id="UP001519328">
    <property type="component" value="Unassembled WGS sequence"/>
</dbReference>
<keyword evidence="7" id="KW-1185">Reference proteome</keyword>
<dbReference type="GO" id="GO:0003677">
    <property type="term" value="F:DNA binding"/>
    <property type="evidence" value="ECO:0007669"/>
    <property type="project" value="UniProtKB-KW"/>
</dbReference>
<protein>
    <submittedName>
        <fullName evidence="6">DNA-binding transcriptional LysR family regulator</fullName>
    </submittedName>
</protein>
<name>A0ABS4HG19_9BACI</name>
<accession>A0ABS4HG19</accession>
<dbReference type="InterPro" id="IPR000847">
    <property type="entry name" value="LysR_HTH_N"/>
</dbReference>
<evidence type="ECO:0000256" key="2">
    <source>
        <dbReference type="ARBA" id="ARBA00023015"/>
    </source>
</evidence>
<dbReference type="Gene3D" id="3.40.190.290">
    <property type="match status" value="1"/>
</dbReference>
<dbReference type="PANTHER" id="PTHR30126:SF64">
    <property type="entry name" value="HTH-TYPE TRANSCRIPTIONAL REGULATOR CITR"/>
    <property type="match status" value="1"/>
</dbReference>
<dbReference type="InterPro" id="IPR036390">
    <property type="entry name" value="WH_DNA-bd_sf"/>
</dbReference>
<gene>
    <name evidence="6" type="ORF">J2Z82_002831</name>
</gene>
<organism evidence="6 7">
    <name type="scientific">Virgibacillus litoralis</name>
    <dbReference type="NCBI Taxonomy" id="578221"/>
    <lineage>
        <taxon>Bacteria</taxon>
        <taxon>Bacillati</taxon>
        <taxon>Bacillota</taxon>
        <taxon>Bacilli</taxon>
        <taxon>Bacillales</taxon>
        <taxon>Bacillaceae</taxon>
        <taxon>Virgibacillus</taxon>
    </lineage>
</organism>
<keyword evidence="2" id="KW-0805">Transcription regulation</keyword>
<dbReference type="PROSITE" id="PS50931">
    <property type="entry name" value="HTH_LYSR"/>
    <property type="match status" value="1"/>
</dbReference>
<dbReference type="InterPro" id="IPR036388">
    <property type="entry name" value="WH-like_DNA-bd_sf"/>
</dbReference>
<evidence type="ECO:0000259" key="5">
    <source>
        <dbReference type="PROSITE" id="PS50931"/>
    </source>
</evidence>
<dbReference type="SUPFAM" id="SSF53850">
    <property type="entry name" value="Periplasmic binding protein-like II"/>
    <property type="match status" value="1"/>
</dbReference>
<comment type="caution">
    <text evidence="6">The sequence shown here is derived from an EMBL/GenBank/DDBJ whole genome shotgun (WGS) entry which is preliminary data.</text>
</comment>
<keyword evidence="3 6" id="KW-0238">DNA-binding</keyword>
<feature type="domain" description="HTH lysR-type" evidence="5">
    <location>
        <begin position="1"/>
        <end position="58"/>
    </location>
</feature>
<dbReference type="Pfam" id="PF03466">
    <property type="entry name" value="LysR_substrate"/>
    <property type="match status" value="1"/>
</dbReference>
<evidence type="ECO:0000256" key="1">
    <source>
        <dbReference type="ARBA" id="ARBA00009437"/>
    </source>
</evidence>
<dbReference type="RefSeq" id="WP_209481354.1">
    <property type="nucleotide sequence ID" value="NZ_JAGGKK010000016.1"/>
</dbReference>
<reference evidence="6 7" key="1">
    <citation type="submission" date="2021-03" db="EMBL/GenBank/DDBJ databases">
        <title>Genomic Encyclopedia of Type Strains, Phase IV (KMG-IV): sequencing the most valuable type-strain genomes for metagenomic binning, comparative biology and taxonomic classification.</title>
        <authorList>
            <person name="Goeker M."/>
        </authorList>
    </citation>
    <scope>NUCLEOTIDE SEQUENCE [LARGE SCALE GENOMIC DNA]</scope>
    <source>
        <strain evidence="6 7">DSM 21085</strain>
    </source>
</reference>
<dbReference type="PRINTS" id="PR00039">
    <property type="entry name" value="HTHLYSR"/>
</dbReference>